<protein>
    <submittedName>
        <fullName evidence="1">Histidinol dehydrogenase</fullName>
        <ecNumber evidence="1">1.1.1.23</ecNumber>
    </submittedName>
</protein>
<reference evidence="1" key="1">
    <citation type="submission" date="2024-07" db="EMBL/GenBank/DDBJ databases">
        <title>Metagenome and Metagenome-Assembled Genomes of Archaea from a hot spring from the geothermal field of Los Azufres, Mexico.</title>
        <authorList>
            <person name="Marin-Paredes R."/>
            <person name="Martinez-Romero E."/>
            <person name="Servin-Garciduenas L.E."/>
        </authorList>
    </citation>
    <scope>NUCLEOTIDE SEQUENCE</scope>
</reference>
<dbReference type="EC" id="1.1.1.23" evidence="1"/>
<accession>A0ACC6UYJ5</accession>
<organism evidence="1 2">
    <name type="scientific">Thermoproteus sp. AZ2</name>
    <dbReference type="NCBI Taxonomy" id="1609232"/>
    <lineage>
        <taxon>Archaea</taxon>
        <taxon>Thermoproteota</taxon>
        <taxon>Thermoprotei</taxon>
        <taxon>Thermoproteales</taxon>
        <taxon>Thermoproteaceae</taxon>
        <taxon>Thermoproteus</taxon>
    </lineage>
</organism>
<proteinExistence type="predicted"/>
<gene>
    <name evidence="1" type="ORF">TU35_001330</name>
</gene>
<name>A0ACC6UYJ5_9CREN</name>
<keyword evidence="1" id="KW-0560">Oxidoreductase</keyword>
<dbReference type="EMBL" id="JZWT02000003">
    <property type="protein sequence ID" value="MFB6489882.1"/>
    <property type="molecule type" value="Genomic_DNA"/>
</dbReference>
<sequence>MFHLGVDLVAGPGGAYVQAAKYVLSRYVGIDGIEGPTELAVYAEGVSAEVAMKGVLAQLEHGPASFALLLSRDAGLLEKARGIYEASKTSSMGPLEVRRVGGLEEAADVINSLAPEHVEVWGAPQLVPLIRNAGAISVNSPSPLLDYVAGISHVLPTGGSARWRGALTPLAFMKPIGIAWELSASPLRRYGEVLARYEGFKHHGDALR</sequence>
<evidence type="ECO:0000313" key="2">
    <source>
        <dbReference type="Proteomes" id="UP000033636"/>
    </source>
</evidence>
<comment type="caution">
    <text evidence="1">The sequence shown here is derived from an EMBL/GenBank/DDBJ whole genome shotgun (WGS) entry which is preliminary data.</text>
</comment>
<dbReference type="Proteomes" id="UP000033636">
    <property type="component" value="Unassembled WGS sequence"/>
</dbReference>
<evidence type="ECO:0000313" key="1">
    <source>
        <dbReference type="EMBL" id="MFB6489882.1"/>
    </source>
</evidence>